<dbReference type="Pfam" id="PF05108">
    <property type="entry name" value="T7SS_ESX1_EccB"/>
    <property type="match status" value="1"/>
</dbReference>
<reference evidence="2 3" key="1">
    <citation type="submission" date="2018-10" db="EMBL/GenBank/DDBJ databases">
        <authorList>
            <person name="Li J."/>
        </authorList>
    </citation>
    <scope>NUCLEOTIDE SEQUENCE [LARGE SCALE GENOMIC DNA]</scope>
    <source>
        <strain evidence="2 3">JCM 11654</strain>
    </source>
</reference>
<comment type="caution">
    <text evidence="2">The sequence shown here is derived from an EMBL/GenBank/DDBJ whole genome shotgun (WGS) entry which is preliminary data.</text>
</comment>
<dbReference type="NCBIfam" id="TIGR03919">
    <property type="entry name" value="T7SS_EccB"/>
    <property type="match status" value="1"/>
</dbReference>
<feature type="transmembrane region" description="Helical" evidence="1">
    <location>
        <begin position="40"/>
        <end position="61"/>
    </location>
</feature>
<dbReference type="Gene3D" id="3.30.2390.20">
    <property type="entry name" value="Type VII secretion system EccB, repeat 1 domain"/>
    <property type="match status" value="1"/>
</dbReference>
<evidence type="ECO:0000313" key="3">
    <source>
        <dbReference type="Proteomes" id="UP000269438"/>
    </source>
</evidence>
<keyword evidence="1" id="KW-0472">Membrane</keyword>
<keyword evidence="3" id="KW-1185">Reference proteome</keyword>
<name>A0A3L7ANV9_9MICO</name>
<dbReference type="PANTHER" id="PTHR40765:SF2">
    <property type="entry name" value="ESX-2 SECRETION SYSTEM ATPASE ECCB2"/>
    <property type="match status" value="1"/>
</dbReference>
<dbReference type="EMBL" id="RCUY01000009">
    <property type="protein sequence ID" value="RLP82037.1"/>
    <property type="molecule type" value="Genomic_DNA"/>
</dbReference>
<dbReference type="PANTHER" id="PTHR40765">
    <property type="entry name" value="ESX-2 SECRETION SYSTEM ATPASE ECCB2"/>
    <property type="match status" value="1"/>
</dbReference>
<dbReference type="AlphaFoldDB" id="A0A3L7ANV9"/>
<protein>
    <submittedName>
        <fullName evidence="2">Type VII secretion protein EccB</fullName>
    </submittedName>
</protein>
<evidence type="ECO:0000256" key="1">
    <source>
        <dbReference type="SAM" id="Phobius"/>
    </source>
</evidence>
<proteinExistence type="predicted"/>
<gene>
    <name evidence="2" type="primary">eccB</name>
    <name evidence="2" type="ORF">D9V34_09440</name>
</gene>
<dbReference type="InterPro" id="IPR007795">
    <property type="entry name" value="T7SS_EccB"/>
</dbReference>
<dbReference type="InterPro" id="IPR044857">
    <property type="entry name" value="T7SS_EccB_R1"/>
</dbReference>
<dbReference type="RefSeq" id="WP_121688593.1">
    <property type="nucleotide sequence ID" value="NZ_RCUY01000009.1"/>
</dbReference>
<dbReference type="OrthoDB" id="3847604at2"/>
<dbReference type="GO" id="GO:0005576">
    <property type="term" value="C:extracellular region"/>
    <property type="evidence" value="ECO:0007669"/>
    <property type="project" value="TreeGrafter"/>
</dbReference>
<keyword evidence="1" id="KW-1133">Transmembrane helix</keyword>
<evidence type="ECO:0000313" key="2">
    <source>
        <dbReference type="EMBL" id="RLP82037.1"/>
    </source>
</evidence>
<organism evidence="2 3">
    <name type="scientific">Mycetocola lacteus</name>
    <dbReference type="NCBI Taxonomy" id="76637"/>
    <lineage>
        <taxon>Bacteria</taxon>
        <taxon>Bacillati</taxon>
        <taxon>Actinomycetota</taxon>
        <taxon>Actinomycetes</taxon>
        <taxon>Micrococcales</taxon>
        <taxon>Microbacteriaceae</taxon>
        <taxon>Mycetocola</taxon>
    </lineage>
</organism>
<dbReference type="Proteomes" id="UP000269438">
    <property type="component" value="Unassembled WGS sequence"/>
</dbReference>
<sequence length="444" mass="45611">MATKKDLVEAQGFSRRRLLSAFSGGAPGGKELEPAKPLRAVIAGITLSAMVILGGLFFGLVRPGLPQGWENNRLIVAKDSGARYLSVDGTLHPVINTVSARLLIPAKEFSVLTVDQGALNKIPVGSTIGIPGGPDVLPSRKSLEVDAWTARVVGQGTELTIGDRTAKPAKETEGIVVSRDQDLFVIAGGTRYPVDPAQSTSVLRAVGLDTQTPLPVTGDWLNLFAAGDPLAPLNVEGAGTLVPGINLPAGSVIRQMGAASDDRYLLLDNGTLAPLTPIAYRLALLGNAAAYGEEVQRPPADLAGLPTAKNAGGQVWPSRVLTPLAGIEQGTVQATFLASRDGRSTVLAQPGPAPSARDADRVESSVSVARGSGALVRGGRAGTVTVVDSTGIAYAVPGATSDIIAQLGYEDKDVTTIPAPWLRMIPSGPELSAQAAATTPVSGG</sequence>
<accession>A0A3L7ANV9</accession>
<keyword evidence="1" id="KW-0812">Transmembrane</keyword>